<evidence type="ECO:0000313" key="2">
    <source>
        <dbReference type="Proteomes" id="UP000193623"/>
    </source>
</evidence>
<reference evidence="1 2" key="1">
    <citation type="submission" date="2017-03" db="EMBL/GenBank/DDBJ databases">
        <authorList>
            <person name="Afonso C.L."/>
            <person name="Miller P.J."/>
            <person name="Scott M.A."/>
            <person name="Spackman E."/>
            <person name="Goraichik I."/>
            <person name="Dimitrov K.M."/>
            <person name="Suarez D.L."/>
            <person name="Swayne D.E."/>
        </authorList>
    </citation>
    <scope>NUCLEOTIDE SEQUENCE [LARGE SCALE GENOMIC DNA]</scope>
    <source>
        <strain evidence="1 2">CECT 8397</strain>
    </source>
</reference>
<sequence length="235" mass="27886">MNFSSRQELDEPVYRIMKQEHVLSLFGQRKNALSRFSNWKDNFENFLMTCGHEYNGVKHDNTTRKKMVAQCWTREKYSEAMWGIYANDPNQRFLRIRSTPRLLLDALCSAKPRQSADLCRIGLVKYQATNKIRSYYNEKKGAEVSMDLLFDSLLLKRIAFSHEREVRLMHCPIFESLDDKGLFWYDVDPQKMITQIMADPNRDRSKWKTDKADSQQQTCFQGEIKRSKIYDAPKW</sequence>
<dbReference type="EMBL" id="FWFT01000003">
    <property type="protein sequence ID" value="SLN41319.1"/>
    <property type="molecule type" value="Genomic_DNA"/>
</dbReference>
<accession>A0A1Y5SJ38</accession>
<name>A0A1Y5SJ38_9RHOB</name>
<organism evidence="1 2">
    <name type="scientific">Pseudooctadecabacter jejudonensis</name>
    <dbReference type="NCBI Taxonomy" id="1391910"/>
    <lineage>
        <taxon>Bacteria</taxon>
        <taxon>Pseudomonadati</taxon>
        <taxon>Pseudomonadota</taxon>
        <taxon>Alphaproteobacteria</taxon>
        <taxon>Rhodobacterales</taxon>
        <taxon>Paracoccaceae</taxon>
        <taxon>Pseudooctadecabacter</taxon>
    </lineage>
</organism>
<gene>
    <name evidence="1" type="ORF">PSJ8397_02070</name>
</gene>
<keyword evidence="2" id="KW-1185">Reference proteome</keyword>
<protein>
    <recommendedName>
        <fullName evidence="3">DUF2971 domain-containing protein</fullName>
    </recommendedName>
</protein>
<evidence type="ECO:0008006" key="3">
    <source>
        <dbReference type="Google" id="ProtNLM"/>
    </source>
</evidence>
<evidence type="ECO:0000313" key="1">
    <source>
        <dbReference type="EMBL" id="SLN41319.1"/>
    </source>
</evidence>
<dbReference type="AlphaFoldDB" id="A0A1Y5SJ38"/>
<dbReference type="Proteomes" id="UP000193623">
    <property type="component" value="Unassembled WGS sequence"/>
</dbReference>
<proteinExistence type="predicted"/>